<organism evidence="1 2">
    <name type="scientific">Colletotrichum scovillei</name>
    <dbReference type="NCBI Taxonomy" id="1209932"/>
    <lineage>
        <taxon>Eukaryota</taxon>
        <taxon>Fungi</taxon>
        <taxon>Dikarya</taxon>
        <taxon>Ascomycota</taxon>
        <taxon>Pezizomycotina</taxon>
        <taxon>Sordariomycetes</taxon>
        <taxon>Hypocreomycetidae</taxon>
        <taxon>Glomerellales</taxon>
        <taxon>Glomerellaceae</taxon>
        <taxon>Colletotrichum</taxon>
        <taxon>Colletotrichum acutatum species complex</taxon>
    </lineage>
</organism>
<gene>
    <name evidence="1" type="ORF">JMJ77_007527</name>
</gene>
<feature type="non-terminal residue" evidence="1">
    <location>
        <position position="51"/>
    </location>
</feature>
<keyword evidence="2" id="KW-1185">Reference proteome</keyword>
<name>A0A9P7UFN8_9PEZI</name>
<sequence length="51" mass="5705">QASTQLWRNTNHTFPLKNIVISRSQGEKVRPGGLQPMLEHEAAYSSAAERV</sequence>
<proteinExistence type="predicted"/>
<dbReference type="EMBL" id="JAESDN010000002">
    <property type="protein sequence ID" value="KAG7055058.1"/>
    <property type="molecule type" value="Genomic_DNA"/>
</dbReference>
<dbReference type="Proteomes" id="UP000699042">
    <property type="component" value="Unassembled WGS sequence"/>
</dbReference>
<evidence type="ECO:0000313" key="2">
    <source>
        <dbReference type="Proteomes" id="UP000699042"/>
    </source>
</evidence>
<comment type="caution">
    <text evidence="1">The sequence shown here is derived from an EMBL/GenBank/DDBJ whole genome shotgun (WGS) entry which is preliminary data.</text>
</comment>
<accession>A0A9P7UFN8</accession>
<reference evidence="1" key="1">
    <citation type="submission" date="2021-05" db="EMBL/GenBank/DDBJ databases">
        <title>Comparative genomics of three Colletotrichum scovillei strains and genetic complementation revealed genes involved fungal growth and virulence on chili pepper.</title>
        <authorList>
            <person name="Hsieh D.-K."/>
            <person name="Chuang S.-C."/>
            <person name="Chen C.-Y."/>
            <person name="Chao Y.-T."/>
            <person name="Lu M.-Y.J."/>
            <person name="Lee M.-H."/>
            <person name="Shih M.-C."/>
        </authorList>
    </citation>
    <scope>NUCLEOTIDE SEQUENCE</scope>
    <source>
        <strain evidence="1">Coll-153</strain>
    </source>
</reference>
<protein>
    <submittedName>
        <fullName evidence="1">Uncharacterized protein</fullName>
    </submittedName>
</protein>
<evidence type="ECO:0000313" key="1">
    <source>
        <dbReference type="EMBL" id="KAG7055058.1"/>
    </source>
</evidence>
<dbReference type="AlphaFoldDB" id="A0A9P7UFN8"/>